<reference evidence="9" key="1">
    <citation type="submission" date="2021-06" db="EMBL/GenBank/DDBJ databases">
        <authorList>
            <consortium name="DOE Joint Genome Institute"/>
            <person name="Mondo S.J."/>
            <person name="Amses K.R."/>
            <person name="Simmons D.R."/>
            <person name="Longcore J.E."/>
            <person name="Seto K."/>
            <person name="Alves G.H."/>
            <person name="Bonds A.E."/>
            <person name="Quandt C.A."/>
            <person name="Davis W.J."/>
            <person name="Chang Y."/>
            <person name="Letcher P.M."/>
            <person name="Powell M.J."/>
            <person name="Kuo A."/>
            <person name="Labutti K."/>
            <person name="Pangilinan J."/>
            <person name="Andreopoulos W."/>
            <person name="Tritt A."/>
            <person name="Riley R."/>
            <person name="Hundley H."/>
            <person name="Johnson J."/>
            <person name="Lipzen A."/>
            <person name="Barry K."/>
            <person name="Berbee M.L."/>
            <person name="Buchler N.E."/>
            <person name="Grigoriev I.V."/>
            <person name="Spatafora J.W."/>
            <person name="Stajich J.E."/>
            <person name="James T.Y."/>
        </authorList>
    </citation>
    <scope>NUCLEOTIDE SEQUENCE</scope>
    <source>
        <strain evidence="9">AG</strain>
    </source>
</reference>
<dbReference type="PROSITE" id="PS00126">
    <property type="entry name" value="PDEASE_I_1"/>
    <property type="match status" value="1"/>
</dbReference>
<feature type="binding site" evidence="4">
    <location>
        <begin position="99"/>
        <end position="103"/>
    </location>
    <ligand>
        <name>AMP</name>
        <dbReference type="ChEBI" id="CHEBI:456215"/>
    </ligand>
</feature>
<feature type="binding site" evidence="4">
    <location>
        <position position="328"/>
    </location>
    <ligand>
        <name>AMP</name>
        <dbReference type="ChEBI" id="CHEBI:456215"/>
    </ligand>
</feature>
<proteinExistence type="inferred from homology"/>
<feature type="compositionally biased region" description="Basic and acidic residues" evidence="7">
    <location>
        <begin position="444"/>
        <end position="455"/>
    </location>
</feature>
<evidence type="ECO:0000256" key="4">
    <source>
        <dbReference type="PIRSR" id="PIRSR623088-2"/>
    </source>
</evidence>
<dbReference type="PANTHER" id="PTHR11347">
    <property type="entry name" value="CYCLIC NUCLEOTIDE PHOSPHODIESTERASE"/>
    <property type="match status" value="1"/>
</dbReference>
<feature type="binding site" evidence="5">
    <location>
        <position position="277"/>
    </location>
    <ligand>
        <name>Zn(2+)</name>
        <dbReference type="ChEBI" id="CHEBI:29105"/>
        <label>1</label>
    </ligand>
</feature>
<feature type="binding site" evidence="5">
    <location>
        <position position="160"/>
    </location>
    <ligand>
        <name>Zn(2+)</name>
        <dbReference type="ChEBI" id="CHEBI:29105"/>
        <label>1</label>
    </ligand>
</feature>
<feature type="active site" description="Proton donor" evidence="3">
    <location>
        <position position="99"/>
    </location>
</feature>
<evidence type="ECO:0000256" key="7">
    <source>
        <dbReference type="SAM" id="MobiDB-lite"/>
    </source>
</evidence>
<accession>A0AAD5EAT0</accession>
<keyword evidence="10" id="KW-1185">Reference proteome</keyword>
<organism evidence="9 10">
    <name type="scientific">Umbelopsis ramanniana AG</name>
    <dbReference type="NCBI Taxonomy" id="1314678"/>
    <lineage>
        <taxon>Eukaryota</taxon>
        <taxon>Fungi</taxon>
        <taxon>Fungi incertae sedis</taxon>
        <taxon>Mucoromycota</taxon>
        <taxon>Mucoromycotina</taxon>
        <taxon>Umbelopsidomycetes</taxon>
        <taxon>Umbelopsidales</taxon>
        <taxon>Umbelopsidaceae</taxon>
        <taxon>Umbelopsis</taxon>
    </lineage>
</organism>
<dbReference type="GO" id="GO:0007165">
    <property type="term" value="P:signal transduction"/>
    <property type="evidence" value="ECO:0007669"/>
    <property type="project" value="InterPro"/>
</dbReference>
<dbReference type="AlphaFoldDB" id="A0AAD5EAT0"/>
<dbReference type="GO" id="GO:0046872">
    <property type="term" value="F:metal ion binding"/>
    <property type="evidence" value="ECO:0007669"/>
    <property type="project" value="UniProtKB-KW"/>
</dbReference>
<dbReference type="InterPro" id="IPR002073">
    <property type="entry name" value="PDEase_catalytic_dom"/>
</dbReference>
<feature type="domain" description="PDEase" evidence="8">
    <location>
        <begin position="23"/>
        <end position="371"/>
    </location>
</feature>
<dbReference type="Gene3D" id="1.10.1300.10">
    <property type="entry name" value="3'5'-cyclic nucleotide phosphodiesterase, catalytic domain"/>
    <property type="match status" value="1"/>
</dbReference>
<feature type="binding site" evidence="4">
    <location>
        <position position="277"/>
    </location>
    <ligand>
        <name>AMP</name>
        <dbReference type="ChEBI" id="CHEBI:456215"/>
    </ligand>
</feature>
<feature type="binding site" evidence="5">
    <location>
        <position position="161"/>
    </location>
    <ligand>
        <name>Zn(2+)</name>
        <dbReference type="ChEBI" id="CHEBI:29105"/>
        <label>2</label>
    </ligand>
</feature>
<comment type="caution">
    <text evidence="9">The sequence shown here is derived from an EMBL/GenBank/DDBJ whole genome shotgun (WGS) entry which is preliminary data.</text>
</comment>
<feature type="binding site" evidence="5">
    <location>
        <position position="103"/>
    </location>
    <ligand>
        <name>Zn(2+)</name>
        <dbReference type="ChEBI" id="CHEBI:29105"/>
        <label>1</label>
    </ligand>
</feature>
<feature type="binding site" evidence="4">
    <location>
        <position position="161"/>
    </location>
    <ligand>
        <name>AMP</name>
        <dbReference type="ChEBI" id="CHEBI:456215"/>
    </ligand>
</feature>
<keyword evidence="1 5" id="KW-0479">Metal-binding</keyword>
<reference evidence="9" key="2">
    <citation type="journal article" date="2022" name="Proc. Natl. Acad. Sci. U.S.A.">
        <title>Diploid-dominant life cycles characterize the early evolution of Fungi.</title>
        <authorList>
            <person name="Amses K.R."/>
            <person name="Simmons D.R."/>
            <person name="Longcore J.E."/>
            <person name="Mondo S.J."/>
            <person name="Seto K."/>
            <person name="Jeronimo G.H."/>
            <person name="Bonds A.E."/>
            <person name="Quandt C.A."/>
            <person name="Davis W.J."/>
            <person name="Chang Y."/>
            <person name="Federici B.A."/>
            <person name="Kuo A."/>
            <person name="LaButti K."/>
            <person name="Pangilinan J."/>
            <person name="Andreopoulos W."/>
            <person name="Tritt A."/>
            <person name="Riley R."/>
            <person name="Hundley H."/>
            <person name="Johnson J."/>
            <person name="Lipzen A."/>
            <person name="Barry K."/>
            <person name="Lang B.F."/>
            <person name="Cuomo C.A."/>
            <person name="Buchler N.E."/>
            <person name="Grigoriev I.V."/>
            <person name="Spatafora J.W."/>
            <person name="Stajich J.E."/>
            <person name="James T.Y."/>
        </authorList>
    </citation>
    <scope>NUCLEOTIDE SEQUENCE</scope>
    <source>
        <strain evidence="9">AG</strain>
    </source>
</reference>
<protein>
    <recommendedName>
        <fullName evidence="6">Phosphodiesterase</fullName>
        <ecNumber evidence="6">3.1.4.-</ecNumber>
    </recommendedName>
</protein>
<dbReference type="EMBL" id="MU620915">
    <property type="protein sequence ID" value="KAI8580059.1"/>
    <property type="molecule type" value="Genomic_DNA"/>
</dbReference>
<keyword evidence="2 6" id="KW-0378">Hydrolase</keyword>
<evidence type="ECO:0000313" key="10">
    <source>
        <dbReference type="Proteomes" id="UP001206595"/>
    </source>
</evidence>
<dbReference type="SMART" id="SM00471">
    <property type="entry name" value="HDc"/>
    <property type="match status" value="1"/>
</dbReference>
<comment type="similarity">
    <text evidence="6">Belongs to the cyclic nucleotide phosphodiesterase family.</text>
</comment>
<name>A0AAD5EAT0_UMBRA</name>
<dbReference type="PRINTS" id="PR00387">
    <property type="entry name" value="PDIESTERASE1"/>
</dbReference>
<feature type="region of interest" description="Disordered" evidence="7">
    <location>
        <begin position="393"/>
        <end position="428"/>
    </location>
</feature>
<evidence type="ECO:0000256" key="1">
    <source>
        <dbReference type="ARBA" id="ARBA00022723"/>
    </source>
</evidence>
<evidence type="ECO:0000256" key="2">
    <source>
        <dbReference type="ARBA" id="ARBA00022801"/>
    </source>
</evidence>
<evidence type="ECO:0000259" key="8">
    <source>
        <dbReference type="PROSITE" id="PS51845"/>
    </source>
</evidence>
<dbReference type="InterPro" id="IPR036971">
    <property type="entry name" value="PDEase_catalytic_dom_sf"/>
</dbReference>
<comment type="cofactor">
    <cofactor evidence="6">
        <name>a divalent metal cation</name>
        <dbReference type="ChEBI" id="CHEBI:60240"/>
    </cofactor>
    <text evidence="6">Binds 2 divalent metal cations per subunit. Site 1 may preferentially bind zinc ions, while site 2 has a preference for magnesium and/or manganese ions.</text>
</comment>
<gene>
    <name evidence="9" type="ORF">K450DRAFT_239170</name>
</gene>
<dbReference type="RefSeq" id="XP_051445063.1">
    <property type="nucleotide sequence ID" value="XM_051588724.1"/>
</dbReference>
<dbReference type="GO" id="GO:0004114">
    <property type="term" value="F:3',5'-cyclic-nucleotide phosphodiesterase activity"/>
    <property type="evidence" value="ECO:0007669"/>
    <property type="project" value="InterPro"/>
</dbReference>
<dbReference type="EC" id="3.1.4.-" evidence="6"/>
<evidence type="ECO:0000256" key="6">
    <source>
        <dbReference type="RuleBase" id="RU363067"/>
    </source>
</evidence>
<sequence>MMIQHYTPAQSFRDPSLLTMSSHSTQLSSDLEASLKRRLCSWDFLSLDMNDQELIHCVYLIFDQVLSLPELQHLNLTKDQLYDFIQDIYNSYHKSNPYHNFKHAVDVLQSSYYFLCKLGALDPMASNFVRPARRRMATWHIDQLLRPKDIFALLIASIGHDVGHPGVNNMFMINTSNPLAILYNDRSVLESFHSMALFQIITKHKFVDTTQGPEYMQFRKTVVHSILATDMGLHGEYVAKINDQLKRLRTKGLDLTDEAACDQERLIICGALIKCADISNCTRPFMEAKSWAEALVDEFSNQGDLERELGLPVLPVNDRGKVALEDFQLGFIRHVAINLFQSVANVIPEMTYCVDYMQQNAKIWESRKYEGHDSGVGDSQSEKDDVDRLSHVPALEEPVEDNDSDDRNSCRRSSIHRPSSAHLMYPDASNANSRLMVTSPKLYPEYKHPNDHDHPYIQQSDPVRGYTIVDSPTFTDEDKASLQDRSIHKSSFSRWRQRRNLDTCQCCIQ</sequence>
<dbReference type="SUPFAM" id="SSF109604">
    <property type="entry name" value="HD-domain/PDEase-like"/>
    <property type="match status" value="1"/>
</dbReference>
<dbReference type="InterPro" id="IPR023088">
    <property type="entry name" value="PDEase"/>
</dbReference>
<dbReference type="InterPro" id="IPR023174">
    <property type="entry name" value="PDEase_CS"/>
</dbReference>
<dbReference type="InterPro" id="IPR003607">
    <property type="entry name" value="HD/PDEase_dom"/>
</dbReference>
<dbReference type="CDD" id="cd00077">
    <property type="entry name" value="HDc"/>
    <property type="match status" value="1"/>
</dbReference>
<feature type="binding site" evidence="5">
    <location>
        <position position="161"/>
    </location>
    <ligand>
        <name>Zn(2+)</name>
        <dbReference type="ChEBI" id="CHEBI:29105"/>
        <label>1</label>
    </ligand>
</feature>
<dbReference type="Pfam" id="PF00233">
    <property type="entry name" value="PDEase_I"/>
    <property type="match status" value="1"/>
</dbReference>
<evidence type="ECO:0000256" key="5">
    <source>
        <dbReference type="PIRSR" id="PIRSR623088-3"/>
    </source>
</evidence>
<dbReference type="GeneID" id="75914069"/>
<evidence type="ECO:0000313" key="9">
    <source>
        <dbReference type="EMBL" id="KAI8580059.1"/>
    </source>
</evidence>
<feature type="region of interest" description="Disordered" evidence="7">
    <location>
        <begin position="442"/>
        <end position="461"/>
    </location>
</feature>
<dbReference type="PROSITE" id="PS51845">
    <property type="entry name" value="PDEASE_I_2"/>
    <property type="match status" value="1"/>
</dbReference>
<dbReference type="Proteomes" id="UP001206595">
    <property type="component" value="Unassembled WGS sequence"/>
</dbReference>
<evidence type="ECO:0000256" key="3">
    <source>
        <dbReference type="PIRSR" id="PIRSR623088-1"/>
    </source>
</evidence>